<organism evidence="3 4">
    <name type="scientific">Gordonia polyisoprenivorans</name>
    <dbReference type="NCBI Taxonomy" id="84595"/>
    <lineage>
        <taxon>Bacteria</taxon>
        <taxon>Bacillati</taxon>
        <taxon>Actinomycetota</taxon>
        <taxon>Actinomycetes</taxon>
        <taxon>Mycobacteriales</taxon>
        <taxon>Gordoniaceae</taxon>
        <taxon>Gordonia</taxon>
    </lineage>
</organism>
<sequence length="150" mass="17167">MTTTDLDRIEHQVLIDAPVQRVWDLVSEPGWYINDKTLTEHRIETRDGITTVVDPVHGSFSMLIVELDEPRYAAFRWLIDADDPSSTSTLVEFWLTPTDSGVEVKVAESGFASLDESDVNRRSRWEDHTEGWRLELELARAALTEEHSRA</sequence>
<gene>
    <name evidence="3" type="ORF">HGA05_04745</name>
</gene>
<dbReference type="SUPFAM" id="SSF55961">
    <property type="entry name" value="Bet v1-like"/>
    <property type="match status" value="1"/>
</dbReference>
<evidence type="ECO:0000259" key="2">
    <source>
        <dbReference type="Pfam" id="PF08327"/>
    </source>
</evidence>
<comment type="similarity">
    <text evidence="1">Belongs to the AHA1 family.</text>
</comment>
<dbReference type="GeneID" id="90157525"/>
<dbReference type="Proteomes" id="UP000563898">
    <property type="component" value="Unassembled WGS sequence"/>
</dbReference>
<reference evidence="3 4" key="1">
    <citation type="submission" date="2020-04" db="EMBL/GenBank/DDBJ databases">
        <title>MicrobeNet Type strains.</title>
        <authorList>
            <person name="Nicholson A.C."/>
        </authorList>
    </citation>
    <scope>NUCLEOTIDE SEQUENCE [LARGE SCALE GENOMIC DNA]</scope>
    <source>
        <strain evidence="3 4">ATCC BAA-14</strain>
    </source>
</reference>
<feature type="domain" description="Activator of Hsp90 ATPase homologue 1/2-like C-terminal" evidence="2">
    <location>
        <begin position="16"/>
        <end position="132"/>
    </location>
</feature>
<dbReference type="Pfam" id="PF08327">
    <property type="entry name" value="AHSA1"/>
    <property type="match status" value="1"/>
</dbReference>
<dbReference type="InterPro" id="IPR013538">
    <property type="entry name" value="ASHA1/2-like_C"/>
</dbReference>
<dbReference type="OMA" id="STLVEFW"/>
<proteinExistence type="inferred from homology"/>
<evidence type="ECO:0000313" key="3">
    <source>
        <dbReference type="EMBL" id="NKY00875.1"/>
    </source>
</evidence>
<dbReference type="EMBL" id="JAAXPC010000002">
    <property type="protein sequence ID" value="NKY00875.1"/>
    <property type="molecule type" value="Genomic_DNA"/>
</dbReference>
<dbReference type="AlphaFoldDB" id="A0A846WGJ2"/>
<dbReference type="Gene3D" id="3.30.530.20">
    <property type="match status" value="1"/>
</dbReference>
<accession>A0A846WGJ2</accession>
<dbReference type="RefSeq" id="WP_006369254.1">
    <property type="nucleotide sequence ID" value="NZ_CP073075.1"/>
</dbReference>
<evidence type="ECO:0000313" key="4">
    <source>
        <dbReference type="Proteomes" id="UP000563898"/>
    </source>
</evidence>
<protein>
    <submittedName>
        <fullName evidence="3">ATPase</fullName>
    </submittedName>
</protein>
<comment type="caution">
    <text evidence="3">The sequence shown here is derived from an EMBL/GenBank/DDBJ whole genome shotgun (WGS) entry which is preliminary data.</text>
</comment>
<evidence type="ECO:0000256" key="1">
    <source>
        <dbReference type="ARBA" id="ARBA00006817"/>
    </source>
</evidence>
<dbReference type="InterPro" id="IPR023393">
    <property type="entry name" value="START-like_dom_sf"/>
</dbReference>
<name>A0A846WGJ2_9ACTN</name>